<feature type="transmembrane region" description="Helical" evidence="7">
    <location>
        <begin position="187"/>
        <end position="206"/>
    </location>
</feature>
<proteinExistence type="inferred from homology"/>
<feature type="transmembrane region" description="Helical" evidence="7">
    <location>
        <begin position="101"/>
        <end position="119"/>
    </location>
</feature>
<keyword evidence="6 7" id="KW-0472">Membrane</keyword>
<evidence type="ECO:0000313" key="9">
    <source>
        <dbReference type="EMBL" id="SFF02489.1"/>
    </source>
</evidence>
<feature type="transmembrane region" description="Helical" evidence="7">
    <location>
        <begin position="218"/>
        <end position="240"/>
    </location>
</feature>
<reference evidence="9 10" key="1">
    <citation type="submission" date="2016-10" db="EMBL/GenBank/DDBJ databases">
        <authorList>
            <person name="de Groot N.N."/>
        </authorList>
    </citation>
    <scope>NUCLEOTIDE SEQUENCE [LARGE SCALE GENOMIC DNA]</scope>
    <source>
        <strain evidence="9 10">DSM 23995</strain>
    </source>
</reference>
<sequence>MQDNKLIIGSYIFLIAVSWGFSWPLIKIGLDYMGPFTFSALRFVTGGLTLLVFLMFLYRPSLSSFSRKEWGSLIVLGFLQTFAVFGFITYALMFVEAGKTSIILYTMPIWSSILAPLFLKETMTKQNAFGLLLGTAGLIFIIGNDIFLTSSIQNIIGILLVLLAAICWASATIYLRLKLSHANQLAVNAYQMLLGGVVFFIPALFLESDQTIHWTKESTFAVLFTGIVASALCFSLWYSLLKIINTVTATISTMLVPVFGVIFGNLLLNEAFTFPMAIGGLCILSGIFISQVRFRRKQNKKIISH</sequence>
<keyword evidence="5 7" id="KW-1133">Transmembrane helix</keyword>
<evidence type="ECO:0000259" key="8">
    <source>
        <dbReference type="Pfam" id="PF00892"/>
    </source>
</evidence>
<dbReference type="InterPro" id="IPR037185">
    <property type="entry name" value="EmrE-like"/>
</dbReference>
<dbReference type="InterPro" id="IPR050638">
    <property type="entry name" value="AA-Vitamin_Transporters"/>
</dbReference>
<gene>
    <name evidence="9" type="ORF">SAMN05192532_11049</name>
</gene>
<evidence type="ECO:0000256" key="4">
    <source>
        <dbReference type="ARBA" id="ARBA00022692"/>
    </source>
</evidence>
<dbReference type="STRING" id="930128.SAMN05192532_11049"/>
<evidence type="ECO:0000256" key="6">
    <source>
        <dbReference type="ARBA" id="ARBA00023136"/>
    </source>
</evidence>
<dbReference type="PANTHER" id="PTHR32322:SF18">
    <property type="entry name" value="S-ADENOSYLMETHIONINE_S-ADENOSYLHOMOCYSTEINE TRANSPORTER"/>
    <property type="match status" value="1"/>
</dbReference>
<dbReference type="SUPFAM" id="SSF103481">
    <property type="entry name" value="Multidrug resistance efflux transporter EmrE"/>
    <property type="match status" value="2"/>
</dbReference>
<keyword evidence="3" id="KW-1003">Cell membrane</keyword>
<evidence type="ECO:0000313" key="10">
    <source>
        <dbReference type="Proteomes" id="UP000199516"/>
    </source>
</evidence>
<dbReference type="AlphaFoldDB" id="A0A1I2FC62"/>
<feature type="transmembrane region" description="Helical" evidence="7">
    <location>
        <begin position="155"/>
        <end position="175"/>
    </location>
</feature>
<dbReference type="PANTHER" id="PTHR32322">
    <property type="entry name" value="INNER MEMBRANE TRANSPORTER"/>
    <property type="match status" value="1"/>
</dbReference>
<feature type="transmembrane region" description="Helical" evidence="7">
    <location>
        <begin position="274"/>
        <end position="294"/>
    </location>
</feature>
<feature type="transmembrane region" description="Helical" evidence="7">
    <location>
        <begin position="70"/>
        <end position="95"/>
    </location>
</feature>
<comment type="subcellular location">
    <subcellularLocation>
        <location evidence="1">Cell membrane</location>
        <topology evidence="1">Multi-pass membrane protein</topology>
    </subcellularLocation>
</comment>
<feature type="transmembrane region" description="Helical" evidence="7">
    <location>
        <begin position="7"/>
        <end position="26"/>
    </location>
</feature>
<comment type="similarity">
    <text evidence="2">Belongs to the EamA transporter family.</text>
</comment>
<keyword evidence="4 7" id="KW-0812">Transmembrane</keyword>
<keyword evidence="10" id="KW-1185">Reference proteome</keyword>
<dbReference type="Pfam" id="PF00892">
    <property type="entry name" value="EamA"/>
    <property type="match status" value="2"/>
</dbReference>
<accession>A0A1I2FC62</accession>
<name>A0A1I2FC62_9BACI</name>
<evidence type="ECO:0000256" key="7">
    <source>
        <dbReference type="SAM" id="Phobius"/>
    </source>
</evidence>
<evidence type="ECO:0000256" key="3">
    <source>
        <dbReference type="ARBA" id="ARBA00022475"/>
    </source>
</evidence>
<dbReference type="OrthoDB" id="67135at2"/>
<protein>
    <submittedName>
        <fullName evidence="9">Threonine/homoserine efflux transporter RhtA</fullName>
    </submittedName>
</protein>
<dbReference type="GO" id="GO:0005886">
    <property type="term" value="C:plasma membrane"/>
    <property type="evidence" value="ECO:0007669"/>
    <property type="project" value="UniProtKB-SubCell"/>
</dbReference>
<feature type="domain" description="EamA" evidence="8">
    <location>
        <begin position="156"/>
        <end position="289"/>
    </location>
</feature>
<organism evidence="9 10">
    <name type="scientific">Alteribacillus iranensis</name>
    <dbReference type="NCBI Taxonomy" id="930128"/>
    <lineage>
        <taxon>Bacteria</taxon>
        <taxon>Bacillati</taxon>
        <taxon>Bacillota</taxon>
        <taxon>Bacilli</taxon>
        <taxon>Bacillales</taxon>
        <taxon>Bacillaceae</taxon>
        <taxon>Alteribacillus</taxon>
    </lineage>
</organism>
<feature type="domain" description="EamA" evidence="8">
    <location>
        <begin position="11"/>
        <end position="142"/>
    </location>
</feature>
<feature type="transmembrane region" description="Helical" evidence="7">
    <location>
        <begin position="131"/>
        <end position="149"/>
    </location>
</feature>
<feature type="transmembrane region" description="Helical" evidence="7">
    <location>
        <begin position="247"/>
        <end position="268"/>
    </location>
</feature>
<evidence type="ECO:0000256" key="5">
    <source>
        <dbReference type="ARBA" id="ARBA00022989"/>
    </source>
</evidence>
<evidence type="ECO:0000256" key="2">
    <source>
        <dbReference type="ARBA" id="ARBA00007362"/>
    </source>
</evidence>
<dbReference type="RefSeq" id="WP_091663922.1">
    <property type="nucleotide sequence ID" value="NZ_FONT01000010.1"/>
</dbReference>
<feature type="transmembrane region" description="Helical" evidence="7">
    <location>
        <begin position="38"/>
        <end position="58"/>
    </location>
</feature>
<dbReference type="Proteomes" id="UP000199516">
    <property type="component" value="Unassembled WGS sequence"/>
</dbReference>
<dbReference type="EMBL" id="FONT01000010">
    <property type="protein sequence ID" value="SFF02489.1"/>
    <property type="molecule type" value="Genomic_DNA"/>
</dbReference>
<dbReference type="InterPro" id="IPR000620">
    <property type="entry name" value="EamA_dom"/>
</dbReference>
<evidence type="ECO:0000256" key="1">
    <source>
        <dbReference type="ARBA" id="ARBA00004651"/>
    </source>
</evidence>